<dbReference type="Pfam" id="PF12895">
    <property type="entry name" value="ANAPC3"/>
    <property type="match status" value="1"/>
</dbReference>
<feature type="repeat" description="TPR" evidence="1">
    <location>
        <begin position="51"/>
        <end position="84"/>
    </location>
</feature>
<reference evidence="3" key="1">
    <citation type="submission" date="2015-06" db="EMBL/GenBank/DDBJ databases">
        <authorList>
            <person name="Bertelli C."/>
        </authorList>
    </citation>
    <scope>NUCLEOTIDE SEQUENCE [LARGE SCALE GENOMIC DNA]</scope>
    <source>
        <strain evidence="3">CRIB-30</strain>
    </source>
</reference>
<feature type="repeat" description="TPR" evidence="1">
    <location>
        <begin position="17"/>
        <end position="50"/>
    </location>
</feature>
<dbReference type="Gene3D" id="1.25.40.10">
    <property type="entry name" value="Tetratricopeptide repeat domain"/>
    <property type="match status" value="1"/>
</dbReference>
<dbReference type="AlphaFoldDB" id="A0A0H5DR96"/>
<gene>
    <name evidence="2" type="ORF">ELAC_1765</name>
</gene>
<proteinExistence type="predicted"/>
<dbReference type="InterPro" id="IPR011990">
    <property type="entry name" value="TPR-like_helical_dom_sf"/>
</dbReference>
<dbReference type="OrthoDB" id="21133at2"/>
<name>A0A0H5DR96_9BACT</name>
<accession>A0A0H5DR96</accession>
<dbReference type="Proteomes" id="UP000220251">
    <property type="component" value="Unassembled WGS sequence"/>
</dbReference>
<dbReference type="RefSeq" id="WP_098038944.1">
    <property type="nucleotide sequence ID" value="NZ_CWGJ01000025.1"/>
</dbReference>
<dbReference type="PROSITE" id="PS50005">
    <property type="entry name" value="TPR"/>
    <property type="match status" value="2"/>
</dbReference>
<dbReference type="SUPFAM" id="SSF48452">
    <property type="entry name" value="TPR-like"/>
    <property type="match status" value="1"/>
</dbReference>
<protein>
    <recommendedName>
        <fullName evidence="4">Tetratricopeptide repeat protein</fullName>
    </recommendedName>
</protein>
<dbReference type="InterPro" id="IPR019734">
    <property type="entry name" value="TPR_rpt"/>
</dbReference>
<keyword evidence="1" id="KW-0802">TPR repeat</keyword>
<evidence type="ECO:0000256" key="1">
    <source>
        <dbReference type="PROSITE-ProRule" id="PRU00339"/>
    </source>
</evidence>
<dbReference type="EMBL" id="CWGJ01000025">
    <property type="protein sequence ID" value="CRX39092.1"/>
    <property type="molecule type" value="Genomic_DNA"/>
</dbReference>
<keyword evidence="3" id="KW-1185">Reference proteome</keyword>
<evidence type="ECO:0000313" key="3">
    <source>
        <dbReference type="Proteomes" id="UP000220251"/>
    </source>
</evidence>
<evidence type="ECO:0000313" key="2">
    <source>
        <dbReference type="EMBL" id="CRX39092.1"/>
    </source>
</evidence>
<organism evidence="2 3">
    <name type="scientific">Estrella lausannensis</name>
    <dbReference type="NCBI Taxonomy" id="483423"/>
    <lineage>
        <taxon>Bacteria</taxon>
        <taxon>Pseudomonadati</taxon>
        <taxon>Chlamydiota</taxon>
        <taxon>Chlamydiia</taxon>
        <taxon>Parachlamydiales</taxon>
        <taxon>Candidatus Criblamydiaceae</taxon>
        <taxon>Estrella</taxon>
    </lineage>
</organism>
<sequence>MAKIDWRAKLGWGEDQVDDIRMAGYAYIRQGKYDIALPLFEALVILEPDNPYNPQTLGAIYLQMGKAVEAIKALDTALKLEADHAPTLLNLTKALFMLGRREEGLKLANILKNERELQIANAAKALILAYQI</sequence>
<evidence type="ECO:0008006" key="4">
    <source>
        <dbReference type="Google" id="ProtNLM"/>
    </source>
</evidence>